<name>A0A6I4UZU1_9SPHN</name>
<dbReference type="RefSeq" id="WP_160729709.1">
    <property type="nucleotide sequence ID" value="NZ_WTYP01000001.1"/>
</dbReference>
<dbReference type="AlphaFoldDB" id="A0A6I4UZU1"/>
<proteinExistence type="predicted"/>
<sequence length="189" mass="21741">MAKRPSNKFVRKAIREIIEPELAKYGFEGKYPAFKRITDTEIHFFDIQTAKYGGSFGYTVGWCRNGPLTHWDEQRIPTEEIQMLHLPFDNRASVSRMIDMWRLSGEKFRATLGGFDYTLIIEDEAACRELVREAAETLPQAMTWLDTRGPQDAISAVGHHPPLAQSRELTLEISRNKEENRLRSIGLLD</sequence>
<accession>A0A6I4UZU1</accession>
<protein>
    <recommendedName>
        <fullName evidence="3">DUF4304 domain-containing protein</fullName>
    </recommendedName>
</protein>
<dbReference type="OrthoDB" id="7427544at2"/>
<dbReference type="Proteomes" id="UP000471435">
    <property type="component" value="Unassembled WGS sequence"/>
</dbReference>
<keyword evidence="2" id="KW-1185">Reference proteome</keyword>
<evidence type="ECO:0000313" key="2">
    <source>
        <dbReference type="Proteomes" id="UP000471435"/>
    </source>
</evidence>
<dbReference type="EMBL" id="WTYP01000001">
    <property type="protein sequence ID" value="MXP46481.1"/>
    <property type="molecule type" value="Genomic_DNA"/>
</dbReference>
<evidence type="ECO:0008006" key="3">
    <source>
        <dbReference type="Google" id="ProtNLM"/>
    </source>
</evidence>
<evidence type="ECO:0000313" key="1">
    <source>
        <dbReference type="EMBL" id="MXP46481.1"/>
    </source>
</evidence>
<reference evidence="1 2" key="1">
    <citation type="submission" date="2019-12" db="EMBL/GenBank/DDBJ databases">
        <title>Genomic-based taxomic classification of the family Erythrobacteraceae.</title>
        <authorList>
            <person name="Xu L."/>
        </authorList>
    </citation>
    <scope>NUCLEOTIDE SEQUENCE [LARGE SCALE GENOMIC DNA]</scope>
    <source>
        <strain evidence="1 2">SW-109</strain>
    </source>
</reference>
<organism evidence="1 2">
    <name type="scientific">Pontixanthobacter luteolus</name>
    <dbReference type="NCBI Taxonomy" id="295089"/>
    <lineage>
        <taxon>Bacteria</taxon>
        <taxon>Pseudomonadati</taxon>
        <taxon>Pseudomonadota</taxon>
        <taxon>Alphaproteobacteria</taxon>
        <taxon>Sphingomonadales</taxon>
        <taxon>Erythrobacteraceae</taxon>
        <taxon>Pontixanthobacter</taxon>
    </lineage>
</organism>
<gene>
    <name evidence="1" type="ORF">GRI43_03610</name>
</gene>
<comment type="caution">
    <text evidence="1">The sequence shown here is derived from an EMBL/GenBank/DDBJ whole genome shotgun (WGS) entry which is preliminary data.</text>
</comment>